<protein>
    <recommendedName>
        <fullName evidence="3">Peptidyl-prolyl cis-trans isomerase</fullName>
        <shortName evidence="3">PPIase</shortName>
        <ecNumber evidence="3">5.2.1.8</ecNumber>
    </recommendedName>
</protein>
<sequence length="215" mass="24157">MSNVYNLEPPTKGKVILKTTLGDIDIELWAKEAPKAVRNFVQLCMEGYYDGTMFHRILKDFMAQGGDASGSGAGEESIYGHPFPDEFHSRLKFSHRGLVACANAGTPHTNGSQFFITLDRCDHLDRKHTIFGKVTGESIYNCMHLNDLETGEDDRPTHPPVIKEVEVLWNPFDDIIPRSTREEREAEAAARKEKKSRKKNTALLSFGEEAETEDA</sequence>
<evidence type="ECO:0000313" key="6">
    <source>
        <dbReference type="EMBL" id="EIE22031.1"/>
    </source>
</evidence>
<dbReference type="InterPro" id="IPR020892">
    <property type="entry name" value="Cyclophilin-type_PPIase_CS"/>
</dbReference>
<feature type="region of interest" description="Disordered" evidence="4">
    <location>
        <begin position="179"/>
        <end position="215"/>
    </location>
</feature>
<comment type="catalytic activity">
    <reaction evidence="3">
        <text>[protein]-peptidylproline (omega=180) = [protein]-peptidylproline (omega=0)</text>
        <dbReference type="Rhea" id="RHEA:16237"/>
        <dbReference type="Rhea" id="RHEA-COMP:10747"/>
        <dbReference type="Rhea" id="RHEA-COMP:10748"/>
        <dbReference type="ChEBI" id="CHEBI:83833"/>
        <dbReference type="ChEBI" id="CHEBI:83834"/>
        <dbReference type="EC" id="5.2.1.8"/>
    </reaction>
</comment>
<dbReference type="Gene3D" id="2.40.100.10">
    <property type="entry name" value="Cyclophilin-like"/>
    <property type="match status" value="1"/>
</dbReference>
<comment type="function">
    <text evidence="3">PPIases accelerate the folding of proteins. It catalyzes the cis-trans isomerization of proline imidic peptide bonds in oligopeptides.</text>
</comment>
<dbReference type="eggNOG" id="KOG0885">
    <property type="taxonomic scope" value="Eukaryota"/>
</dbReference>
<dbReference type="InterPro" id="IPR044666">
    <property type="entry name" value="Cyclophilin_A-like"/>
</dbReference>
<dbReference type="PRINTS" id="PR00153">
    <property type="entry name" value="CSAPPISMRASE"/>
</dbReference>
<dbReference type="Pfam" id="PF00160">
    <property type="entry name" value="Pro_isomerase"/>
    <property type="match status" value="1"/>
</dbReference>
<gene>
    <name evidence="6" type="ORF">COCSUDRAFT_7866</name>
</gene>
<dbReference type="PROSITE" id="PS50072">
    <property type="entry name" value="CSA_PPIASE_2"/>
    <property type="match status" value="1"/>
</dbReference>
<reference evidence="6 7" key="1">
    <citation type="journal article" date="2012" name="Genome Biol.">
        <title>The genome of the polar eukaryotic microalga coccomyxa subellipsoidea reveals traits of cold adaptation.</title>
        <authorList>
            <person name="Blanc G."/>
            <person name="Agarkova I."/>
            <person name="Grimwood J."/>
            <person name="Kuo A."/>
            <person name="Brueggeman A."/>
            <person name="Dunigan D."/>
            <person name="Gurnon J."/>
            <person name="Ladunga I."/>
            <person name="Lindquist E."/>
            <person name="Lucas S."/>
            <person name="Pangilinan J."/>
            <person name="Proschold T."/>
            <person name="Salamov A."/>
            <person name="Schmutz J."/>
            <person name="Weeks D."/>
            <person name="Yamada T."/>
            <person name="Claverie J.M."/>
            <person name="Grigoriev I."/>
            <person name="Van Etten J."/>
            <person name="Lomsadze A."/>
            <person name="Borodovsky M."/>
        </authorList>
    </citation>
    <scope>NUCLEOTIDE SEQUENCE [LARGE SCALE GENOMIC DNA]</scope>
    <source>
        <strain evidence="6 7">C-169</strain>
    </source>
</reference>
<keyword evidence="2" id="KW-0539">Nucleus</keyword>
<dbReference type="KEGG" id="csl:COCSUDRAFT_7866"/>
<keyword evidence="7" id="KW-1185">Reference proteome</keyword>
<keyword evidence="3" id="KW-0697">Rotamase</keyword>
<feature type="domain" description="PPIase cyclophilin-type" evidence="5">
    <location>
        <begin position="19"/>
        <end position="167"/>
    </location>
</feature>
<evidence type="ECO:0000259" key="5">
    <source>
        <dbReference type="PROSITE" id="PS50072"/>
    </source>
</evidence>
<dbReference type="GO" id="GO:0071013">
    <property type="term" value="C:catalytic step 2 spliceosome"/>
    <property type="evidence" value="ECO:0007669"/>
    <property type="project" value="TreeGrafter"/>
</dbReference>
<comment type="similarity">
    <text evidence="3">Belongs to the cyclophilin-type PPIase family.</text>
</comment>
<dbReference type="GO" id="GO:0006457">
    <property type="term" value="P:protein folding"/>
    <property type="evidence" value="ECO:0007669"/>
    <property type="project" value="InterPro"/>
</dbReference>
<dbReference type="GeneID" id="17040016"/>
<dbReference type="EC" id="5.2.1.8" evidence="3"/>
<proteinExistence type="inferred from homology"/>
<evidence type="ECO:0000256" key="4">
    <source>
        <dbReference type="SAM" id="MobiDB-lite"/>
    </source>
</evidence>
<dbReference type="PANTHER" id="PTHR45625">
    <property type="entry name" value="PEPTIDYL-PROLYL CIS-TRANS ISOMERASE-RELATED"/>
    <property type="match status" value="1"/>
</dbReference>
<organism evidence="6 7">
    <name type="scientific">Coccomyxa subellipsoidea (strain C-169)</name>
    <name type="common">Green microalga</name>
    <dbReference type="NCBI Taxonomy" id="574566"/>
    <lineage>
        <taxon>Eukaryota</taxon>
        <taxon>Viridiplantae</taxon>
        <taxon>Chlorophyta</taxon>
        <taxon>core chlorophytes</taxon>
        <taxon>Trebouxiophyceae</taxon>
        <taxon>Trebouxiophyceae incertae sedis</taxon>
        <taxon>Coccomyxaceae</taxon>
        <taxon>Coccomyxa</taxon>
        <taxon>Coccomyxa subellipsoidea</taxon>
    </lineage>
</organism>
<dbReference type="InterPro" id="IPR029000">
    <property type="entry name" value="Cyclophilin-like_dom_sf"/>
</dbReference>
<dbReference type="SUPFAM" id="SSF50891">
    <property type="entry name" value="Cyclophilin-like"/>
    <property type="match status" value="1"/>
</dbReference>
<dbReference type="GO" id="GO:0003755">
    <property type="term" value="F:peptidyl-prolyl cis-trans isomerase activity"/>
    <property type="evidence" value="ECO:0007669"/>
    <property type="project" value="UniProtKB-UniRule"/>
</dbReference>
<dbReference type="Proteomes" id="UP000007264">
    <property type="component" value="Unassembled WGS sequence"/>
</dbReference>
<accession>I0YUG2</accession>
<evidence type="ECO:0000256" key="1">
    <source>
        <dbReference type="ARBA" id="ARBA00004123"/>
    </source>
</evidence>
<dbReference type="OrthoDB" id="442970at2759"/>
<dbReference type="FunFam" id="2.40.100.10:FF:000007">
    <property type="entry name" value="Peptidyl-prolyl cis-trans isomerase CWC27 homolog"/>
    <property type="match status" value="1"/>
</dbReference>
<evidence type="ECO:0000256" key="2">
    <source>
        <dbReference type="ARBA" id="ARBA00023242"/>
    </source>
</evidence>
<comment type="caution">
    <text evidence="6">The sequence shown here is derived from an EMBL/GenBank/DDBJ whole genome shotgun (WGS) entry which is preliminary data.</text>
</comment>
<dbReference type="EMBL" id="AGSI01000011">
    <property type="protein sequence ID" value="EIE22031.1"/>
    <property type="molecule type" value="Genomic_DNA"/>
</dbReference>
<evidence type="ECO:0000256" key="3">
    <source>
        <dbReference type="RuleBase" id="RU363019"/>
    </source>
</evidence>
<dbReference type="PANTHER" id="PTHR45625:SF6">
    <property type="entry name" value="SPLICEOSOME-ASSOCIATED PROTEIN CWC27 HOMOLOG"/>
    <property type="match status" value="1"/>
</dbReference>
<evidence type="ECO:0000313" key="7">
    <source>
        <dbReference type="Proteomes" id="UP000007264"/>
    </source>
</evidence>
<comment type="subcellular location">
    <subcellularLocation>
        <location evidence="1">Nucleus</location>
    </subcellularLocation>
</comment>
<dbReference type="AlphaFoldDB" id="I0YUG2"/>
<dbReference type="PROSITE" id="PS00170">
    <property type="entry name" value="CSA_PPIASE_1"/>
    <property type="match status" value="1"/>
</dbReference>
<keyword evidence="3" id="KW-0413">Isomerase</keyword>
<feature type="compositionally biased region" description="Basic and acidic residues" evidence="4">
    <location>
        <begin position="179"/>
        <end position="191"/>
    </location>
</feature>
<dbReference type="STRING" id="574566.I0YUG2"/>
<name>I0YUG2_COCSC</name>
<dbReference type="InterPro" id="IPR002130">
    <property type="entry name" value="Cyclophilin-type_PPIase_dom"/>
</dbReference>
<dbReference type="RefSeq" id="XP_005646575.1">
    <property type="nucleotide sequence ID" value="XM_005646518.1"/>
</dbReference>
<feature type="non-terminal residue" evidence="6">
    <location>
        <position position="215"/>
    </location>
</feature>